<dbReference type="CDD" id="cd09876">
    <property type="entry name" value="PIN_Nob1-like"/>
    <property type="match status" value="1"/>
</dbReference>
<dbReference type="GO" id="GO:0005730">
    <property type="term" value="C:nucleolus"/>
    <property type="evidence" value="ECO:0007669"/>
    <property type="project" value="UniProtKB-SubCell"/>
</dbReference>
<evidence type="ECO:0000259" key="10">
    <source>
        <dbReference type="Pfam" id="PF08772"/>
    </source>
</evidence>
<feature type="region of interest" description="Disordered" evidence="9">
    <location>
        <begin position="161"/>
        <end position="190"/>
    </location>
</feature>
<proteinExistence type="inferred from homology"/>
<evidence type="ECO:0000256" key="8">
    <source>
        <dbReference type="PIRSR" id="PIRSR037125-1"/>
    </source>
</evidence>
<comment type="subcellular location">
    <subcellularLocation>
        <location evidence="7">Nucleus</location>
        <location evidence="7">Nucleolus</location>
    </subcellularLocation>
</comment>
<dbReference type="InterPro" id="IPR036283">
    <property type="entry name" value="NOB1_Zf-like_sf"/>
</dbReference>
<dbReference type="OrthoDB" id="446759at2759"/>
<reference evidence="12" key="1">
    <citation type="submission" date="2022-07" db="EMBL/GenBank/DDBJ databases">
        <title>Phylogenomic reconstructions and comparative analyses of Kickxellomycotina fungi.</title>
        <authorList>
            <person name="Reynolds N.K."/>
            <person name="Stajich J.E."/>
            <person name="Barry K."/>
            <person name="Grigoriev I.V."/>
            <person name="Crous P."/>
            <person name="Smith M.E."/>
        </authorList>
    </citation>
    <scope>NUCLEOTIDE SEQUENCE</scope>
    <source>
        <strain evidence="12">RSA 1196</strain>
    </source>
</reference>
<feature type="region of interest" description="Disordered" evidence="9">
    <location>
        <begin position="423"/>
        <end position="447"/>
    </location>
</feature>
<dbReference type="PANTHER" id="PTHR12814:SF2">
    <property type="entry name" value="RNA-BINDING PROTEIN NOB1"/>
    <property type="match status" value="1"/>
</dbReference>
<dbReference type="InterPro" id="IPR017117">
    <property type="entry name" value="Nob1_euk"/>
</dbReference>
<dbReference type="Gene3D" id="6.20.210.10">
    <property type="entry name" value="Nin one binding (NOB1), Zn-ribbon-like"/>
    <property type="match status" value="1"/>
</dbReference>
<feature type="region of interest" description="Disordered" evidence="9">
    <location>
        <begin position="1"/>
        <end position="54"/>
    </location>
</feature>
<dbReference type="Pfam" id="PF17146">
    <property type="entry name" value="PIN_6"/>
    <property type="match status" value="1"/>
</dbReference>
<comment type="caution">
    <text evidence="12">The sequence shown here is derived from an EMBL/GenBank/DDBJ whole genome shotgun (WGS) entry which is preliminary data.</text>
</comment>
<dbReference type="GO" id="GO:0004521">
    <property type="term" value="F:RNA endonuclease activity"/>
    <property type="evidence" value="ECO:0007669"/>
    <property type="project" value="UniProtKB-UniRule"/>
</dbReference>
<dbReference type="GO" id="GO:0016787">
    <property type="term" value="F:hydrolase activity"/>
    <property type="evidence" value="ECO:0007669"/>
    <property type="project" value="UniProtKB-KW"/>
</dbReference>
<dbReference type="GO" id="GO:0030688">
    <property type="term" value="C:preribosome, small subunit precursor"/>
    <property type="evidence" value="ECO:0007669"/>
    <property type="project" value="TreeGrafter"/>
</dbReference>
<dbReference type="FunFam" id="3.40.50.1010:FF:000020">
    <property type="entry name" value="20S-pre-rRNA D-site endonuclease NOB1"/>
    <property type="match status" value="1"/>
</dbReference>
<dbReference type="PIRSF" id="PIRSF037125">
    <property type="entry name" value="D-site_20S_pre-rRNA_nuclease"/>
    <property type="match status" value="1"/>
</dbReference>
<evidence type="ECO:0000259" key="11">
    <source>
        <dbReference type="Pfam" id="PF17146"/>
    </source>
</evidence>
<evidence type="ECO:0000256" key="6">
    <source>
        <dbReference type="ARBA" id="ARBA00023242"/>
    </source>
</evidence>
<dbReference type="InterPro" id="IPR033411">
    <property type="entry name" value="Ribonuclease_PIN"/>
</dbReference>
<evidence type="ECO:0000256" key="4">
    <source>
        <dbReference type="ARBA" id="ARBA00022801"/>
    </source>
</evidence>
<evidence type="ECO:0000313" key="12">
    <source>
        <dbReference type="EMBL" id="KAJ1970286.1"/>
    </source>
</evidence>
<dbReference type="InterPro" id="IPR014881">
    <property type="entry name" value="NOB1_Zn-bd"/>
</dbReference>
<feature type="binding site" evidence="8">
    <location>
        <position position="320"/>
    </location>
    <ligand>
        <name>Zn(2+)</name>
        <dbReference type="ChEBI" id="CHEBI:29105"/>
    </ligand>
</feature>
<feature type="compositionally biased region" description="Low complexity" evidence="9">
    <location>
        <begin position="165"/>
        <end position="184"/>
    </location>
</feature>
<dbReference type="Proteomes" id="UP001150925">
    <property type="component" value="Unassembled WGS sequence"/>
</dbReference>
<dbReference type="InterPro" id="IPR039907">
    <property type="entry name" value="NOB1"/>
</dbReference>
<dbReference type="EMBL" id="JANBPY010000001">
    <property type="protein sequence ID" value="KAJ1970286.1"/>
    <property type="molecule type" value="Genomic_DNA"/>
</dbReference>
<dbReference type="SUPFAM" id="SSF144206">
    <property type="entry name" value="NOB1 zinc finger-like"/>
    <property type="match status" value="1"/>
</dbReference>
<feature type="binding site" evidence="8">
    <location>
        <position position="323"/>
    </location>
    <ligand>
        <name>Zn(2+)</name>
        <dbReference type="ChEBI" id="CHEBI:29105"/>
    </ligand>
</feature>
<name>A0A9W8AVN3_9FUNG</name>
<feature type="domain" description="Nin one binding (NOB1) Zn-ribbon-like" evidence="10">
    <location>
        <begin position="295"/>
        <end position="366"/>
    </location>
</feature>
<keyword evidence="6 7" id="KW-0539">Nucleus</keyword>
<dbReference type="GO" id="GO:0030490">
    <property type="term" value="P:maturation of SSU-rRNA"/>
    <property type="evidence" value="ECO:0007669"/>
    <property type="project" value="TreeGrafter"/>
</dbReference>
<sequence length="447" mass="49398">MGTLAHVDTVDGHAEQTSTVPTWVSDVESESDTDSEEVSDDESVDLPLRPSTTSSGDKPFVHLVLDTNPFFHSLSDVGQLADKFYTVPDVIGEIRSAKHRSQLMNNVYFDLEVREPSAADMRAVVEFSKKTGDFASISLTDTKILALTYSLEREIHGGVGHLATEPRSSSPGKSSESNSESQSSKQEEVKDLVTRVDKLHLGAPQSSQAPSSAFRGSDFQVVDKIIADDDEDDDDDDGWITPSNLKAKNLEFSGGATETQTTGPIPVACITADFAMQNVILQMGMKLGSMNGAHVTQLRTQVLRCYSCSKVVTDLEKKFCPDCGNATLTRVSASVDEKGGLKLYLKHNYHYNLRGKRFSIPKPKGGKKHTDLVFREDQKEFQRAYQMKSGHHKSTTNIFDEDFIPRLLSSGVSEPVVYNLSDKVGYGRRNPNMVKHTGNRKKKKDRR</sequence>
<dbReference type="PANTHER" id="PTHR12814">
    <property type="entry name" value="RNA-BINDING PROTEIN NOB1"/>
    <property type="match status" value="1"/>
</dbReference>
<accession>A0A9W8AVN3</accession>
<organism evidence="12 13">
    <name type="scientific">Dispira parvispora</name>
    <dbReference type="NCBI Taxonomy" id="1520584"/>
    <lineage>
        <taxon>Eukaryota</taxon>
        <taxon>Fungi</taxon>
        <taxon>Fungi incertae sedis</taxon>
        <taxon>Zoopagomycota</taxon>
        <taxon>Kickxellomycotina</taxon>
        <taxon>Dimargaritomycetes</taxon>
        <taxon>Dimargaritales</taxon>
        <taxon>Dimargaritaceae</taxon>
        <taxon>Dispira</taxon>
    </lineage>
</organism>
<dbReference type="Pfam" id="PF08772">
    <property type="entry name" value="Zn_ribbon_NOB1"/>
    <property type="match status" value="1"/>
</dbReference>
<feature type="compositionally biased region" description="Basic residues" evidence="9">
    <location>
        <begin position="437"/>
        <end position="447"/>
    </location>
</feature>
<evidence type="ECO:0000256" key="2">
    <source>
        <dbReference type="ARBA" id="ARBA00022722"/>
    </source>
</evidence>
<keyword evidence="13" id="KW-1185">Reference proteome</keyword>
<gene>
    <name evidence="12" type="primary">nob1</name>
    <name evidence="12" type="ORF">IWQ62_000013</name>
</gene>
<keyword evidence="2" id="KW-0540">Nuclease</keyword>
<keyword evidence="5 7" id="KW-0862">Zinc</keyword>
<evidence type="ECO:0000256" key="7">
    <source>
        <dbReference type="PIRNR" id="PIRNR037125"/>
    </source>
</evidence>
<dbReference type="GO" id="GO:0046872">
    <property type="term" value="F:metal ion binding"/>
    <property type="evidence" value="ECO:0007669"/>
    <property type="project" value="UniProtKB-UniRule"/>
</dbReference>
<dbReference type="AlphaFoldDB" id="A0A9W8AVN3"/>
<protein>
    <recommendedName>
        <fullName evidence="7">20S-pre-rRNA D-site endonuclease NOB1</fullName>
    </recommendedName>
</protein>
<evidence type="ECO:0000256" key="3">
    <source>
        <dbReference type="ARBA" id="ARBA00022723"/>
    </source>
</evidence>
<keyword evidence="4" id="KW-0378">Hydrolase</keyword>
<feature type="compositionally biased region" description="Acidic residues" evidence="9">
    <location>
        <begin position="27"/>
        <end position="44"/>
    </location>
</feature>
<keyword evidence="3 7" id="KW-0479">Metal-binding</keyword>
<dbReference type="Gene3D" id="3.40.50.1010">
    <property type="entry name" value="5'-nuclease"/>
    <property type="match status" value="1"/>
</dbReference>
<keyword evidence="12" id="KW-0255">Endonuclease</keyword>
<feature type="binding site" evidence="8">
    <location>
        <position position="308"/>
    </location>
    <ligand>
        <name>Zn(2+)</name>
        <dbReference type="ChEBI" id="CHEBI:29105"/>
    </ligand>
</feature>
<comment type="similarity">
    <text evidence="1 7">Belongs to the NOB1 family.</text>
</comment>
<dbReference type="GO" id="GO:0005737">
    <property type="term" value="C:cytoplasm"/>
    <property type="evidence" value="ECO:0007669"/>
    <property type="project" value="UniProtKB-ARBA"/>
</dbReference>
<evidence type="ECO:0000256" key="1">
    <source>
        <dbReference type="ARBA" id="ARBA00005858"/>
    </source>
</evidence>
<evidence type="ECO:0000256" key="5">
    <source>
        <dbReference type="ARBA" id="ARBA00022833"/>
    </source>
</evidence>
<evidence type="ECO:0000313" key="13">
    <source>
        <dbReference type="Proteomes" id="UP001150925"/>
    </source>
</evidence>
<feature type="binding site" evidence="8">
    <location>
        <position position="305"/>
    </location>
    <ligand>
        <name>Zn(2+)</name>
        <dbReference type="ChEBI" id="CHEBI:29105"/>
    </ligand>
</feature>
<evidence type="ECO:0000256" key="9">
    <source>
        <dbReference type="SAM" id="MobiDB-lite"/>
    </source>
</evidence>
<comment type="function">
    <text evidence="7">Required for the synthesis of 40S ribosome subunits. Has a role in processing 20S pre-rRNA into the mature 18S rRNA, where it is required for cleavage at the 3' end of the mature 18S rRNA (D-site). Accompanies the 20S pre-rRNA from the nucleus to the cytoplasm.</text>
</comment>
<feature type="domain" description="Ribonuclease PIN" evidence="11">
    <location>
        <begin position="63"/>
        <end position="151"/>
    </location>
</feature>